<comment type="caution">
    <text evidence="2">The sequence shown here is derived from an EMBL/GenBank/DDBJ whole genome shotgun (WGS) entry which is preliminary data.</text>
</comment>
<dbReference type="RefSeq" id="WP_169506894.1">
    <property type="nucleotide sequence ID" value="NZ_JABBPN010000030.1"/>
</dbReference>
<dbReference type="PROSITE" id="PS51257">
    <property type="entry name" value="PROKAR_LIPOPROTEIN"/>
    <property type="match status" value="1"/>
</dbReference>
<feature type="signal peptide" evidence="1">
    <location>
        <begin position="1"/>
        <end position="28"/>
    </location>
</feature>
<dbReference type="InterPro" id="IPR021598">
    <property type="entry name" value="DUF3221"/>
</dbReference>
<proteinExistence type="predicted"/>
<evidence type="ECO:0000313" key="3">
    <source>
        <dbReference type="Proteomes" id="UP000565468"/>
    </source>
</evidence>
<dbReference type="Pfam" id="PF11518">
    <property type="entry name" value="DUF3221"/>
    <property type="match status" value="1"/>
</dbReference>
<feature type="chain" id="PRO_5032474731" evidence="1">
    <location>
        <begin position="29"/>
        <end position="123"/>
    </location>
</feature>
<protein>
    <submittedName>
        <fullName evidence="2">DUF3221 domain-containing protein</fullName>
    </submittedName>
</protein>
<dbReference type="Proteomes" id="UP000565468">
    <property type="component" value="Unassembled WGS sequence"/>
</dbReference>
<accession>A0A848MD55</accession>
<name>A0A848MD55_PAELE</name>
<evidence type="ECO:0000313" key="2">
    <source>
        <dbReference type="EMBL" id="NMO98121.1"/>
    </source>
</evidence>
<sequence length="123" mass="13691">MIATPKLKWILAALLLISLLGCSQPADEAGDYIIEKNEMDFNGSQKSAITVVKDITRSEANTGTFSEFSRDDEKEIIIYFIEDAELYEDLEVGEKVTVVTTYVMLSRPSLATAEEVVRHDVQG</sequence>
<keyword evidence="1" id="KW-0732">Signal</keyword>
<reference evidence="2 3" key="1">
    <citation type="submission" date="2020-04" db="EMBL/GenBank/DDBJ databases">
        <title>Paenibacillus algicola sp. nov., a novel marine bacterium producing alginate lyase.</title>
        <authorList>
            <person name="Huang H."/>
        </authorList>
    </citation>
    <scope>NUCLEOTIDE SEQUENCE [LARGE SCALE GENOMIC DNA]</scope>
    <source>
        <strain evidence="2 3">L7-75</strain>
    </source>
</reference>
<dbReference type="AlphaFoldDB" id="A0A848MD55"/>
<evidence type="ECO:0000256" key="1">
    <source>
        <dbReference type="SAM" id="SignalP"/>
    </source>
</evidence>
<gene>
    <name evidence="2" type="ORF">HII30_20420</name>
</gene>
<dbReference type="EMBL" id="JABBPN010000030">
    <property type="protein sequence ID" value="NMO98121.1"/>
    <property type="molecule type" value="Genomic_DNA"/>
</dbReference>
<organism evidence="2 3">
    <name type="scientific">Paenibacillus lemnae</name>
    <dbReference type="NCBI Taxonomy" id="1330551"/>
    <lineage>
        <taxon>Bacteria</taxon>
        <taxon>Bacillati</taxon>
        <taxon>Bacillota</taxon>
        <taxon>Bacilli</taxon>
        <taxon>Bacillales</taxon>
        <taxon>Paenibacillaceae</taxon>
        <taxon>Paenibacillus</taxon>
    </lineage>
</organism>
<keyword evidence="3" id="KW-1185">Reference proteome</keyword>